<gene>
    <name evidence="1" type="ORF">GCM10009863_66300</name>
</gene>
<proteinExistence type="predicted"/>
<sequence>MDAVTLYPVVVSRRPEDEDHAPLLAYPAAARLIPAGEVAAGRR</sequence>
<evidence type="ECO:0000313" key="2">
    <source>
        <dbReference type="Proteomes" id="UP001501447"/>
    </source>
</evidence>
<comment type="caution">
    <text evidence="1">The sequence shown here is derived from an EMBL/GenBank/DDBJ whole genome shotgun (WGS) entry which is preliminary data.</text>
</comment>
<evidence type="ECO:0000313" key="1">
    <source>
        <dbReference type="EMBL" id="GAA2639930.1"/>
    </source>
</evidence>
<reference evidence="1 2" key="1">
    <citation type="journal article" date="2019" name="Int. J. Syst. Evol. Microbiol.">
        <title>The Global Catalogue of Microorganisms (GCM) 10K type strain sequencing project: providing services to taxonomists for standard genome sequencing and annotation.</title>
        <authorList>
            <consortium name="The Broad Institute Genomics Platform"/>
            <consortium name="The Broad Institute Genome Sequencing Center for Infectious Disease"/>
            <person name="Wu L."/>
            <person name="Ma J."/>
        </authorList>
    </citation>
    <scope>NUCLEOTIDE SEQUENCE [LARGE SCALE GENOMIC DNA]</scope>
    <source>
        <strain evidence="1 2">JCM 16373</strain>
    </source>
</reference>
<dbReference type="EMBL" id="BAAARJ010000037">
    <property type="protein sequence ID" value="GAA2639930.1"/>
    <property type="molecule type" value="Genomic_DNA"/>
</dbReference>
<name>A0ABN3R018_9ACTN</name>
<protein>
    <submittedName>
        <fullName evidence="1">Uncharacterized protein</fullName>
    </submittedName>
</protein>
<dbReference type="RefSeq" id="WP_344570779.1">
    <property type="nucleotide sequence ID" value="NZ_BAAARJ010000037.1"/>
</dbReference>
<keyword evidence="2" id="KW-1185">Reference proteome</keyword>
<organism evidence="1 2">
    <name type="scientific">Streptomyces axinellae</name>
    <dbReference type="NCBI Taxonomy" id="552788"/>
    <lineage>
        <taxon>Bacteria</taxon>
        <taxon>Bacillati</taxon>
        <taxon>Actinomycetota</taxon>
        <taxon>Actinomycetes</taxon>
        <taxon>Kitasatosporales</taxon>
        <taxon>Streptomycetaceae</taxon>
        <taxon>Streptomyces</taxon>
    </lineage>
</organism>
<dbReference type="Proteomes" id="UP001501447">
    <property type="component" value="Unassembled WGS sequence"/>
</dbReference>
<accession>A0ABN3R018</accession>